<dbReference type="EMBL" id="JAEAGR010000016">
    <property type="protein sequence ID" value="MBH1942022.1"/>
    <property type="molecule type" value="Genomic_DNA"/>
</dbReference>
<keyword evidence="4" id="KW-1185">Reference proteome</keyword>
<dbReference type="InterPro" id="IPR050248">
    <property type="entry name" value="Polysacc_deacetylase_ArnD"/>
</dbReference>
<dbReference type="GO" id="GO:0016810">
    <property type="term" value="F:hydrolase activity, acting on carbon-nitrogen (but not peptide) bonds"/>
    <property type="evidence" value="ECO:0007669"/>
    <property type="project" value="InterPro"/>
</dbReference>
<evidence type="ECO:0000313" key="3">
    <source>
        <dbReference type="EMBL" id="MBH1942022.1"/>
    </source>
</evidence>
<feature type="transmembrane region" description="Helical" evidence="1">
    <location>
        <begin position="31"/>
        <end position="55"/>
    </location>
</feature>
<dbReference type="InterPro" id="IPR002509">
    <property type="entry name" value="NODB_dom"/>
</dbReference>
<dbReference type="InterPro" id="IPR011330">
    <property type="entry name" value="Glyco_hydro/deAcase_b/a-brl"/>
</dbReference>
<keyword evidence="1" id="KW-1133">Transmembrane helix</keyword>
<dbReference type="Proteomes" id="UP000623269">
    <property type="component" value="Unassembled WGS sequence"/>
</dbReference>
<comment type="caution">
    <text evidence="3">The sequence shown here is derived from an EMBL/GenBank/DDBJ whole genome shotgun (WGS) entry which is preliminary data.</text>
</comment>
<dbReference type="AlphaFoldDB" id="A0A8J7HDG3"/>
<gene>
    <name evidence="3" type="ORF">I5677_14060</name>
</gene>
<dbReference type="SUPFAM" id="SSF88713">
    <property type="entry name" value="Glycoside hydrolase/deacetylase"/>
    <property type="match status" value="1"/>
</dbReference>
<dbReference type="PROSITE" id="PS51677">
    <property type="entry name" value="NODB"/>
    <property type="match status" value="1"/>
</dbReference>
<evidence type="ECO:0000313" key="4">
    <source>
        <dbReference type="Proteomes" id="UP000623269"/>
    </source>
</evidence>
<sequence>MREKNSNQVSNNGISKMTAQRRKRINRIKTAIIIIAIIFLLLPSILCILLGIQVFKLQGQVDDLISYHQTTEQMTKSTKTKKAYAYAAEKSVHQDNDTQVSETLLEAGITIIGLNEDSQDDLDTLQRDHTISDVNINNEKNNENAENIKNTENNKIIENIIDNNENLDITSNGEIGPISADNIDVNGIDVDTINNDTIVHRDNKENKADEMNGIENRDIYQQNKSEIKTENGIYKGKKVYLTFDDGPSKYTDEILDILAEYDAKATFFVLGKTDRNSKQIYKRIVAEGHTLGMHSYSHVYSKIYKSIEDFDKDFTKLWKLLYDTTGYKPAIYRFPGGSSNLVNKNGMDEFIRYLNDKSVPYYDWNVDNGDATGVEYTKEQLIDNVLNGVALKKRSIVLMHDSETKKVTVESLSGILEALLSEGAEVLPLDESVPPIQQIKASSIE</sequence>
<dbReference type="GO" id="GO:0005975">
    <property type="term" value="P:carbohydrate metabolic process"/>
    <property type="evidence" value="ECO:0007669"/>
    <property type="project" value="InterPro"/>
</dbReference>
<dbReference type="CDD" id="cd10944">
    <property type="entry name" value="CE4_SmPgdA_like"/>
    <property type="match status" value="1"/>
</dbReference>
<protein>
    <submittedName>
        <fullName evidence="3">Polysaccharide deacetylase</fullName>
    </submittedName>
</protein>
<dbReference type="Gene3D" id="3.20.20.370">
    <property type="entry name" value="Glycoside hydrolase/deacetylase"/>
    <property type="match status" value="1"/>
</dbReference>
<dbReference type="RefSeq" id="WP_197662267.1">
    <property type="nucleotide sequence ID" value="NZ_JAEAGR010000016.1"/>
</dbReference>
<keyword evidence="1" id="KW-0812">Transmembrane</keyword>
<name>A0A8J7HDG3_9FIRM</name>
<accession>A0A8J7HDG3</accession>
<proteinExistence type="predicted"/>
<evidence type="ECO:0000256" key="1">
    <source>
        <dbReference type="SAM" id="Phobius"/>
    </source>
</evidence>
<dbReference type="Pfam" id="PF01522">
    <property type="entry name" value="Polysacc_deac_1"/>
    <property type="match status" value="1"/>
</dbReference>
<feature type="domain" description="NodB homology" evidence="2">
    <location>
        <begin position="237"/>
        <end position="427"/>
    </location>
</feature>
<organism evidence="3 4">
    <name type="scientific">Mobilitalea sibirica</name>
    <dbReference type="NCBI Taxonomy" id="1462919"/>
    <lineage>
        <taxon>Bacteria</taxon>
        <taxon>Bacillati</taxon>
        <taxon>Bacillota</taxon>
        <taxon>Clostridia</taxon>
        <taxon>Lachnospirales</taxon>
        <taxon>Lachnospiraceae</taxon>
        <taxon>Mobilitalea</taxon>
    </lineage>
</organism>
<keyword evidence="1" id="KW-0472">Membrane</keyword>
<dbReference type="PANTHER" id="PTHR10587:SF125">
    <property type="entry name" value="POLYSACCHARIDE DEACETYLASE YHEN-RELATED"/>
    <property type="match status" value="1"/>
</dbReference>
<evidence type="ECO:0000259" key="2">
    <source>
        <dbReference type="PROSITE" id="PS51677"/>
    </source>
</evidence>
<dbReference type="PANTHER" id="PTHR10587">
    <property type="entry name" value="GLYCOSYL TRANSFERASE-RELATED"/>
    <property type="match status" value="1"/>
</dbReference>
<reference evidence="3" key="1">
    <citation type="submission" date="2020-12" db="EMBL/GenBank/DDBJ databases">
        <title>M. sibirica DSM 26468T genome.</title>
        <authorList>
            <person name="Thieme N."/>
            <person name="Rettenmaier R."/>
            <person name="Zverlov V."/>
            <person name="Liebl W."/>
        </authorList>
    </citation>
    <scope>NUCLEOTIDE SEQUENCE</scope>
    <source>
        <strain evidence="3">DSM 26468</strain>
    </source>
</reference>